<dbReference type="Pfam" id="PF00860">
    <property type="entry name" value="Xan_ur_permease"/>
    <property type="match status" value="1"/>
</dbReference>
<keyword evidence="4 7" id="KW-0812">Transmembrane</keyword>
<organism evidence="8 9">
    <name type="scientific">Hafnia alvei</name>
    <dbReference type="NCBI Taxonomy" id="569"/>
    <lineage>
        <taxon>Bacteria</taxon>
        <taxon>Pseudomonadati</taxon>
        <taxon>Pseudomonadota</taxon>
        <taxon>Gammaproteobacteria</taxon>
        <taxon>Enterobacterales</taxon>
        <taxon>Hafniaceae</taxon>
        <taxon>Hafnia</taxon>
    </lineage>
</organism>
<dbReference type="EMBL" id="UGHP01000001">
    <property type="protein sequence ID" value="STQ79734.1"/>
    <property type="molecule type" value="Genomic_DNA"/>
</dbReference>
<keyword evidence="5 7" id="KW-1133">Transmembrane helix</keyword>
<accession>A0A377PIJ3</accession>
<evidence type="ECO:0000313" key="8">
    <source>
        <dbReference type="EMBL" id="STQ79734.1"/>
    </source>
</evidence>
<comment type="subcellular location">
    <subcellularLocation>
        <location evidence="1">Membrane</location>
        <topology evidence="1">Multi-pass membrane protein</topology>
    </subcellularLocation>
</comment>
<proteinExistence type="inferred from homology"/>
<evidence type="ECO:0000256" key="6">
    <source>
        <dbReference type="ARBA" id="ARBA00023136"/>
    </source>
</evidence>
<evidence type="ECO:0000256" key="4">
    <source>
        <dbReference type="ARBA" id="ARBA00022692"/>
    </source>
</evidence>
<keyword evidence="6 7" id="KW-0472">Membrane</keyword>
<dbReference type="InterPro" id="IPR006043">
    <property type="entry name" value="NCS2"/>
</dbReference>
<feature type="transmembrane region" description="Helical" evidence="7">
    <location>
        <begin position="12"/>
        <end position="32"/>
    </location>
</feature>
<evidence type="ECO:0000256" key="7">
    <source>
        <dbReference type="SAM" id="Phobius"/>
    </source>
</evidence>
<sequence length="95" mass="9955">MTLIGQQYGIGGISGAVIAAGIFTLLCAPFVCKLVRFFPKAVMGTIVTLIGLSILPVAGGWIGGGDLDAVSFWQLRLAVDGLIYAGHRDANLHLR</sequence>
<evidence type="ECO:0000313" key="9">
    <source>
        <dbReference type="Proteomes" id="UP000254821"/>
    </source>
</evidence>
<comment type="similarity">
    <text evidence="2">Belongs to the nucleobase:cation symporter-2 (NCS2) (TC 2.A.40) family.</text>
</comment>
<dbReference type="GO" id="GO:0042907">
    <property type="term" value="F:xanthine transmembrane transporter activity"/>
    <property type="evidence" value="ECO:0007669"/>
    <property type="project" value="TreeGrafter"/>
</dbReference>
<dbReference type="PANTHER" id="PTHR42810">
    <property type="entry name" value="PURINE PERMEASE C1399.01C-RELATED"/>
    <property type="match status" value="1"/>
</dbReference>
<evidence type="ECO:0000256" key="3">
    <source>
        <dbReference type="ARBA" id="ARBA00022448"/>
    </source>
</evidence>
<dbReference type="PANTHER" id="PTHR42810:SF4">
    <property type="entry name" value="URIC ACID TRANSPORTER UACT"/>
    <property type="match status" value="1"/>
</dbReference>
<evidence type="ECO:0000256" key="2">
    <source>
        <dbReference type="ARBA" id="ARBA00008821"/>
    </source>
</evidence>
<dbReference type="GO" id="GO:0005886">
    <property type="term" value="C:plasma membrane"/>
    <property type="evidence" value="ECO:0007669"/>
    <property type="project" value="TreeGrafter"/>
</dbReference>
<protein>
    <submittedName>
        <fullName evidence="8">Purine permease ygfU</fullName>
    </submittedName>
</protein>
<name>A0A377PIJ3_HAFAL</name>
<feature type="transmembrane region" description="Helical" evidence="7">
    <location>
        <begin position="41"/>
        <end position="62"/>
    </location>
</feature>
<reference evidence="8 9" key="1">
    <citation type="submission" date="2018-06" db="EMBL/GenBank/DDBJ databases">
        <authorList>
            <consortium name="Pathogen Informatics"/>
            <person name="Doyle S."/>
        </authorList>
    </citation>
    <scope>NUCLEOTIDE SEQUENCE [LARGE SCALE GENOMIC DNA]</scope>
    <source>
        <strain evidence="8 9">NCTC8105</strain>
    </source>
</reference>
<dbReference type="AlphaFoldDB" id="A0A377PIJ3"/>
<evidence type="ECO:0000256" key="1">
    <source>
        <dbReference type="ARBA" id="ARBA00004141"/>
    </source>
</evidence>
<dbReference type="Proteomes" id="UP000254821">
    <property type="component" value="Unassembled WGS sequence"/>
</dbReference>
<evidence type="ECO:0000256" key="5">
    <source>
        <dbReference type="ARBA" id="ARBA00022989"/>
    </source>
</evidence>
<gene>
    <name evidence="8" type="primary">ygfU_3</name>
    <name evidence="8" type="ORF">NCTC8105_01830</name>
</gene>
<keyword evidence="3" id="KW-0813">Transport</keyword>